<keyword evidence="3" id="KW-1185">Reference proteome</keyword>
<dbReference type="Proteomes" id="UP001172102">
    <property type="component" value="Unassembled WGS sequence"/>
</dbReference>
<feature type="transmembrane region" description="Helical" evidence="1">
    <location>
        <begin position="54"/>
        <end position="76"/>
    </location>
</feature>
<feature type="transmembrane region" description="Helical" evidence="1">
    <location>
        <begin position="88"/>
        <end position="109"/>
    </location>
</feature>
<organism evidence="2 3">
    <name type="scientific">Lasiosphaeris hirsuta</name>
    <dbReference type="NCBI Taxonomy" id="260670"/>
    <lineage>
        <taxon>Eukaryota</taxon>
        <taxon>Fungi</taxon>
        <taxon>Dikarya</taxon>
        <taxon>Ascomycota</taxon>
        <taxon>Pezizomycotina</taxon>
        <taxon>Sordariomycetes</taxon>
        <taxon>Sordariomycetidae</taxon>
        <taxon>Sordariales</taxon>
        <taxon>Lasiosphaeriaceae</taxon>
        <taxon>Lasiosphaeris</taxon>
    </lineage>
</organism>
<protein>
    <submittedName>
        <fullName evidence="2">Uncharacterized protein</fullName>
    </submittedName>
</protein>
<gene>
    <name evidence="2" type="ORF">B0H67DRAFT_494899</name>
</gene>
<feature type="transmembrane region" description="Helical" evidence="1">
    <location>
        <begin position="121"/>
        <end position="138"/>
    </location>
</feature>
<evidence type="ECO:0000256" key="1">
    <source>
        <dbReference type="SAM" id="Phobius"/>
    </source>
</evidence>
<keyword evidence="1" id="KW-0812">Transmembrane</keyword>
<dbReference type="AlphaFoldDB" id="A0AA40DQ87"/>
<evidence type="ECO:0000313" key="2">
    <source>
        <dbReference type="EMBL" id="KAK0708063.1"/>
    </source>
</evidence>
<accession>A0AA40DQ87</accession>
<evidence type="ECO:0000313" key="3">
    <source>
        <dbReference type="Proteomes" id="UP001172102"/>
    </source>
</evidence>
<proteinExistence type="predicted"/>
<comment type="caution">
    <text evidence="2">The sequence shown here is derived from an EMBL/GenBank/DDBJ whole genome shotgun (WGS) entry which is preliminary data.</text>
</comment>
<sequence>MFFMPVIYGYDPASRMQAVSFLSDGGVMLAIWWLESLRCRPMPWFLHNPSILTLASQLVGLGVVCPLYCFLSYIYAPIDSPVSSDQRSSLTAVLPALLVGYYIPAYAMFFWPDLAERQSWLFLWQLYPVLISIAYHAVTLGTATPRNRSVVAKLSRDLLAVRVCIGVSVVLGASVWLWTRFSAPLSMATIFAPTGVPRLSLPSLTAFSGQFLRWDEVFVFGPMLLWLAYLYEDTKRAGLLQASWLSLIPLAAAAVIALGPGAAVGLGWLWREEAILARHEKDTLMLEVAAKVDALLKANGA</sequence>
<reference evidence="2" key="1">
    <citation type="submission" date="2023-06" db="EMBL/GenBank/DDBJ databases">
        <title>Genome-scale phylogeny and comparative genomics of the fungal order Sordariales.</title>
        <authorList>
            <consortium name="Lawrence Berkeley National Laboratory"/>
            <person name="Hensen N."/>
            <person name="Bonometti L."/>
            <person name="Westerberg I."/>
            <person name="Brannstrom I.O."/>
            <person name="Guillou S."/>
            <person name="Cros-Aarteil S."/>
            <person name="Calhoun S."/>
            <person name="Haridas S."/>
            <person name="Kuo A."/>
            <person name="Mondo S."/>
            <person name="Pangilinan J."/>
            <person name="Riley R."/>
            <person name="Labutti K."/>
            <person name="Andreopoulos B."/>
            <person name="Lipzen A."/>
            <person name="Chen C."/>
            <person name="Yanf M."/>
            <person name="Daum C."/>
            <person name="Ng V."/>
            <person name="Clum A."/>
            <person name="Steindorff A."/>
            <person name="Ohm R."/>
            <person name="Martin F."/>
            <person name="Silar P."/>
            <person name="Natvig D."/>
            <person name="Lalanne C."/>
            <person name="Gautier V."/>
            <person name="Ament-Velasquez S.L."/>
            <person name="Kruys A."/>
            <person name="Hutchinson M.I."/>
            <person name="Powell A.J."/>
            <person name="Barry K."/>
            <person name="Miller A.N."/>
            <person name="Grigoriev I.V."/>
            <person name="Debuchy R."/>
            <person name="Gladieux P."/>
            <person name="Thoren M.H."/>
            <person name="Johannesson H."/>
        </authorList>
    </citation>
    <scope>NUCLEOTIDE SEQUENCE</scope>
    <source>
        <strain evidence="2">SMH4607-1</strain>
    </source>
</reference>
<dbReference type="EMBL" id="JAUKUA010000006">
    <property type="protein sequence ID" value="KAK0708063.1"/>
    <property type="molecule type" value="Genomic_DNA"/>
</dbReference>
<feature type="transmembrane region" description="Helical" evidence="1">
    <location>
        <begin position="159"/>
        <end position="178"/>
    </location>
</feature>
<name>A0AA40DQ87_9PEZI</name>
<keyword evidence="1" id="KW-1133">Transmembrane helix</keyword>
<feature type="transmembrane region" description="Helical" evidence="1">
    <location>
        <begin position="243"/>
        <end position="270"/>
    </location>
</feature>
<keyword evidence="1" id="KW-0472">Membrane</keyword>